<gene>
    <name evidence="6" type="ORF">ACFOGP_22705</name>
</gene>
<dbReference type="Proteomes" id="UP001595632">
    <property type="component" value="Unassembled WGS sequence"/>
</dbReference>
<dbReference type="CDD" id="cd03293">
    <property type="entry name" value="ABC_NrtD_SsuB_transporters"/>
    <property type="match status" value="1"/>
</dbReference>
<dbReference type="EMBL" id="JBHRTB010000010">
    <property type="protein sequence ID" value="MFC3145550.1"/>
    <property type="molecule type" value="Genomic_DNA"/>
</dbReference>
<evidence type="ECO:0000256" key="3">
    <source>
        <dbReference type="ARBA" id="ARBA00022741"/>
    </source>
</evidence>
<evidence type="ECO:0000256" key="4">
    <source>
        <dbReference type="ARBA" id="ARBA00022840"/>
    </source>
</evidence>
<name>A0ABV7GZZ9_9RHOB</name>
<dbReference type="PANTHER" id="PTHR42788:SF13">
    <property type="entry name" value="ALIPHATIC SULFONATES IMPORT ATP-BINDING PROTEIN SSUB"/>
    <property type="match status" value="1"/>
</dbReference>
<dbReference type="GO" id="GO:0005524">
    <property type="term" value="F:ATP binding"/>
    <property type="evidence" value="ECO:0007669"/>
    <property type="project" value="UniProtKB-KW"/>
</dbReference>
<dbReference type="PROSITE" id="PS00211">
    <property type="entry name" value="ABC_TRANSPORTER_1"/>
    <property type="match status" value="1"/>
</dbReference>
<proteinExistence type="inferred from homology"/>
<dbReference type="Pfam" id="PF00005">
    <property type="entry name" value="ABC_tran"/>
    <property type="match status" value="1"/>
</dbReference>
<evidence type="ECO:0000313" key="6">
    <source>
        <dbReference type="EMBL" id="MFC3145550.1"/>
    </source>
</evidence>
<dbReference type="SUPFAM" id="SSF52540">
    <property type="entry name" value="P-loop containing nucleoside triphosphate hydrolases"/>
    <property type="match status" value="1"/>
</dbReference>
<dbReference type="PROSITE" id="PS50893">
    <property type="entry name" value="ABC_TRANSPORTER_2"/>
    <property type="match status" value="1"/>
</dbReference>
<dbReference type="InterPro" id="IPR003593">
    <property type="entry name" value="AAA+_ATPase"/>
</dbReference>
<keyword evidence="3" id="KW-0547">Nucleotide-binding</keyword>
<dbReference type="InterPro" id="IPR027417">
    <property type="entry name" value="P-loop_NTPase"/>
</dbReference>
<comment type="caution">
    <text evidence="6">The sequence shown here is derived from an EMBL/GenBank/DDBJ whole genome shotgun (WGS) entry which is preliminary data.</text>
</comment>
<dbReference type="Gene3D" id="3.40.50.300">
    <property type="entry name" value="P-loop containing nucleotide triphosphate hydrolases"/>
    <property type="match status" value="1"/>
</dbReference>
<organism evidence="6 7">
    <name type="scientific">Psychromarinibacter halotolerans</name>
    <dbReference type="NCBI Taxonomy" id="1775175"/>
    <lineage>
        <taxon>Bacteria</taxon>
        <taxon>Pseudomonadati</taxon>
        <taxon>Pseudomonadota</taxon>
        <taxon>Alphaproteobacteria</taxon>
        <taxon>Rhodobacterales</taxon>
        <taxon>Paracoccaceae</taxon>
        <taxon>Psychromarinibacter</taxon>
    </lineage>
</organism>
<evidence type="ECO:0000256" key="2">
    <source>
        <dbReference type="ARBA" id="ARBA00022448"/>
    </source>
</evidence>
<keyword evidence="4 6" id="KW-0067">ATP-binding</keyword>
<dbReference type="InterPro" id="IPR017871">
    <property type="entry name" value="ABC_transporter-like_CS"/>
</dbReference>
<evidence type="ECO:0000256" key="1">
    <source>
        <dbReference type="ARBA" id="ARBA00005417"/>
    </source>
</evidence>
<accession>A0ABV7GZZ9</accession>
<dbReference type="InterPro" id="IPR003439">
    <property type="entry name" value="ABC_transporter-like_ATP-bd"/>
</dbReference>
<dbReference type="SMART" id="SM00382">
    <property type="entry name" value="AAA"/>
    <property type="match status" value="1"/>
</dbReference>
<sequence>MTATAATTAVADFLTLNGISKIYRTNGSEVHAVEHAAFTIPSGQFVSILGPSGCGKSTLLSMIGGLETPTTGQIAIGGDPVREPRDDMGYVFQDATLLPWFSVLNNVLFPVRLRKGKTSAYHDRARELLEMVGLWEFRDKRPDQLSGGMRQRVAICRALITDPDILLMDEPFSALDAISRDEMNVALASIWDRFHKTAVFVTHSIREAVFLSDRILVMSRRPSAICYDVTVPFARPRDAHVETDPEFVRMVSDLRDKIEEGYKG</sequence>
<dbReference type="InterPro" id="IPR050166">
    <property type="entry name" value="ABC_transporter_ATP-bind"/>
</dbReference>
<comment type="similarity">
    <text evidence="1">Belongs to the ABC transporter superfamily.</text>
</comment>
<evidence type="ECO:0000259" key="5">
    <source>
        <dbReference type="PROSITE" id="PS50893"/>
    </source>
</evidence>
<reference evidence="7" key="1">
    <citation type="journal article" date="2019" name="Int. J. Syst. Evol. Microbiol.">
        <title>The Global Catalogue of Microorganisms (GCM) 10K type strain sequencing project: providing services to taxonomists for standard genome sequencing and annotation.</title>
        <authorList>
            <consortium name="The Broad Institute Genomics Platform"/>
            <consortium name="The Broad Institute Genome Sequencing Center for Infectious Disease"/>
            <person name="Wu L."/>
            <person name="Ma J."/>
        </authorList>
    </citation>
    <scope>NUCLEOTIDE SEQUENCE [LARGE SCALE GENOMIC DNA]</scope>
    <source>
        <strain evidence="7">KCTC 52366</strain>
    </source>
</reference>
<dbReference type="RefSeq" id="WP_275632505.1">
    <property type="nucleotide sequence ID" value="NZ_JARGYD010000003.1"/>
</dbReference>
<dbReference type="PANTHER" id="PTHR42788">
    <property type="entry name" value="TAURINE IMPORT ATP-BINDING PROTEIN-RELATED"/>
    <property type="match status" value="1"/>
</dbReference>
<keyword evidence="7" id="KW-1185">Reference proteome</keyword>
<evidence type="ECO:0000313" key="7">
    <source>
        <dbReference type="Proteomes" id="UP001595632"/>
    </source>
</evidence>
<feature type="domain" description="ABC transporter" evidence="5">
    <location>
        <begin position="14"/>
        <end position="245"/>
    </location>
</feature>
<keyword evidence="2" id="KW-0813">Transport</keyword>
<protein>
    <submittedName>
        <fullName evidence="6">ABC transporter ATP-binding protein</fullName>
    </submittedName>
</protein>